<dbReference type="Pfam" id="PF02690">
    <property type="entry name" value="Na_Pi_cotrans"/>
    <property type="match status" value="2"/>
</dbReference>
<dbReference type="PANTHER" id="PTHR10010">
    <property type="entry name" value="SOLUTE CARRIER FAMILY 34 SODIUM PHOSPHATE , MEMBER 2-RELATED"/>
    <property type="match status" value="1"/>
</dbReference>
<dbReference type="EMBL" id="FRXO01000004">
    <property type="protein sequence ID" value="SHO65728.1"/>
    <property type="molecule type" value="Genomic_DNA"/>
</dbReference>
<comment type="subcellular location">
    <subcellularLocation>
        <location evidence="1">Cell membrane</location>
        <topology evidence="1">Multi-pass membrane protein</topology>
    </subcellularLocation>
</comment>
<dbReference type="InterPro" id="IPR003841">
    <property type="entry name" value="Na/Pi_transpt"/>
</dbReference>
<evidence type="ECO:0000256" key="3">
    <source>
        <dbReference type="ARBA" id="ARBA00022692"/>
    </source>
</evidence>
<feature type="transmembrane region" description="Helical" evidence="6">
    <location>
        <begin position="172"/>
        <end position="205"/>
    </location>
</feature>
<dbReference type="NCBIfam" id="NF037997">
    <property type="entry name" value="Na_Pi_symport"/>
    <property type="match status" value="1"/>
</dbReference>
<feature type="transmembrane region" description="Helical" evidence="6">
    <location>
        <begin position="97"/>
        <end position="120"/>
    </location>
</feature>
<name>A0A1M7ZLG0_9HYPH</name>
<dbReference type="Proteomes" id="UP000186406">
    <property type="component" value="Unassembled WGS sequence"/>
</dbReference>
<dbReference type="OrthoDB" id="5786928at2"/>
<proteinExistence type="predicted"/>
<evidence type="ECO:0000256" key="4">
    <source>
        <dbReference type="ARBA" id="ARBA00022989"/>
    </source>
</evidence>
<dbReference type="GO" id="GO:0005886">
    <property type="term" value="C:plasma membrane"/>
    <property type="evidence" value="ECO:0007669"/>
    <property type="project" value="UniProtKB-SubCell"/>
</dbReference>
<dbReference type="GO" id="GO:0005436">
    <property type="term" value="F:sodium:phosphate symporter activity"/>
    <property type="evidence" value="ECO:0007669"/>
    <property type="project" value="InterPro"/>
</dbReference>
<evidence type="ECO:0000313" key="7">
    <source>
        <dbReference type="EMBL" id="SHO65728.1"/>
    </source>
</evidence>
<reference evidence="7 8" key="1">
    <citation type="submission" date="2016-12" db="EMBL/GenBank/DDBJ databases">
        <authorList>
            <person name="Song W.-J."/>
            <person name="Kurnit D.M."/>
        </authorList>
    </citation>
    <scope>NUCLEOTIDE SEQUENCE [LARGE SCALE GENOMIC DNA]</scope>
    <source>
        <strain evidence="7 8">DSM 19599</strain>
    </source>
</reference>
<gene>
    <name evidence="7" type="ORF">SAMN02745172_02374</name>
</gene>
<evidence type="ECO:0000256" key="2">
    <source>
        <dbReference type="ARBA" id="ARBA00022475"/>
    </source>
</evidence>
<feature type="transmembrane region" description="Helical" evidence="6">
    <location>
        <begin position="244"/>
        <end position="260"/>
    </location>
</feature>
<keyword evidence="2" id="KW-1003">Cell membrane</keyword>
<keyword evidence="3 6" id="KW-0812">Transmembrane</keyword>
<dbReference type="PANTHER" id="PTHR10010:SF46">
    <property type="entry name" value="SODIUM-DEPENDENT PHOSPHATE TRANSPORT PROTEIN 2B"/>
    <property type="match status" value="1"/>
</dbReference>
<dbReference type="RefSeq" id="WP_073628832.1">
    <property type="nucleotide sequence ID" value="NZ_FRXO01000004.1"/>
</dbReference>
<dbReference type="STRING" id="1123029.SAMN02745172_02374"/>
<keyword evidence="5 6" id="KW-0472">Membrane</keyword>
<feature type="transmembrane region" description="Helical" evidence="6">
    <location>
        <begin position="211"/>
        <end position="232"/>
    </location>
</feature>
<organism evidence="7 8">
    <name type="scientific">Pseudoxanthobacter soli DSM 19599</name>
    <dbReference type="NCBI Taxonomy" id="1123029"/>
    <lineage>
        <taxon>Bacteria</taxon>
        <taxon>Pseudomonadati</taxon>
        <taxon>Pseudomonadota</taxon>
        <taxon>Alphaproteobacteria</taxon>
        <taxon>Hyphomicrobiales</taxon>
        <taxon>Segnochrobactraceae</taxon>
        <taxon>Pseudoxanthobacter</taxon>
    </lineage>
</organism>
<protein>
    <submittedName>
        <fullName evidence="7">Phosphate:Na+ symporter</fullName>
    </submittedName>
</protein>
<evidence type="ECO:0000256" key="5">
    <source>
        <dbReference type="ARBA" id="ARBA00023136"/>
    </source>
</evidence>
<dbReference type="GO" id="GO:0044341">
    <property type="term" value="P:sodium-dependent phosphate transport"/>
    <property type="evidence" value="ECO:0007669"/>
    <property type="project" value="InterPro"/>
</dbReference>
<dbReference type="AlphaFoldDB" id="A0A1M7ZLG0"/>
<evidence type="ECO:0000256" key="6">
    <source>
        <dbReference type="SAM" id="Phobius"/>
    </source>
</evidence>
<keyword evidence="4 6" id="KW-1133">Transmembrane helix</keyword>
<keyword evidence="8" id="KW-1185">Reference proteome</keyword>
<evidence type="ECO:0000313" key="8">
    <source>
        <dbReference type="Proteomes" id="UP000186406"/>
    </source>
</evidence>
<feature type="transmembrane region" description="Helical" evidence="6">
    <location>
        <begin position="132"/>
        <end position="151"/>
    </location>
</feature>
<accession>A0A1M7ZLG0</accession>
<sequence length="547" mass="58801">MSVVVGLLAGLGFIFIGTQFLTANMKQVAGPPFHRLVAKATGNPWKATLVGVAAGAIIQSTNAVTFIVISLVTAGATTVRAAMPIVTWSYAGSTLRLLLASFDITLVIMSGIALVGLAFLLGYDRDARYRNLVAALLGLMLLLYGVQLMVAAAVPLRDSAGLHAVLAIADSFYFWGFIAGTALAAVIQGQTVSVIAVALASAGVIDIDQTFLIVVGANLGTGIMSVTQGAGLSGTARQLNLYQLLLKLIGVAVMLPLLSVEHYTGIPLIRAFVTHLTADAALQVTAVHWMFQIVSALVASAINNPLFRIIERWSPPTSEETLSKPAFITPVLESQPVAAITMAEQEQLRLLRRLPHFLDRARIDAEPYPSDDETARLAANISPSVLRKSGDELADAIDGFLKNTLRNPGKQAEMDRLMGLWNRNQQIHGLHIALAHLGKGLSDMRKIPALAPPAAVIAESTHAMLSAVVSELEDFDADSLPIIRALTKDRSEVLKKMRHDMVERAPDLAAADRQALWSAMDQLEQTTWLLRRFTLNLAEDRHLEGKA</sequence>
<evidence type="ECO:0000256" key="1">
    <source>
        <dbReference type="ARBA" id="ARBA00004651"/>
    </source>
</evidence>